<dbReference type="InterPro" id="IPR051737">
    <property type="entry name" value="L-xylulose/Carbonyl_redctase"/>
</dbReference>
<accession>A0A482XKI4</accession>
<dbReference type="Pfam" id="PF00106">
    <property type="entry name" value="adh_short"/>
    <property type="match status" value="1"/>
</dbReference>
<evidence type="ECO:0000313" key="7">
    <source>
        <dbReference type="Proteomes" id="UP000291343"/>
    </source>
</evidence>
<reference evidence="6 7" key="1">
    <citation type="journal article" date="2017" name="Gigascience">
        <title>Genome sequence of the small brown planthopper, Laodelphax striatellus.</title>
        <authorList>
            <person name="Zhu J."/>
            <person name="Jiang F."/>
            <person name="Wang X."/>
            <person name="Yang P."/>
            <person name="Bao Y."/>
            <person name="Zhao W."/>
            <person name="Wang W."/>
            <person name="Lu H."/>
            <person name="Wang Q."/>
            <person name="Cui N."/>
            <person name="Li J."/>
            <person name="Chen X."/>
            <person name="Luo L."/>
            <person name="Yu J."/>
            <person name="Kang L."/>
            <person name="Cui F."/>
        </authorList>
    </citation>
    <scope>NUCLEOTIDE SEQUENCE [LARGE SCALE GENOMIC DNA]</scope>
    <source>
        <strain evidence="6">Lst14</strain>
    </source>
</reference>
<comment type="caution">
    <text evidence="6">The sequence shown here is derived from an EMBL/GenBank/DDBJ whole genome shotgun (WGS) entry which is preliminary data.</text>
</comment>
<keyword evidence="3" id="KW-0521">NADP</keyword>
<dbReference type="STRING" id="195883.A0A482XKI4"/>
<dbReference type="SMR" id="A0A482XKI4"/>
<dbReference type="InterPro" id="IPR036291">
    <property type="entry name" value="NAD(P)-bd_dom_sf"/>
</dbReference>
<comment type="similarity">
    <text evidence="1 5">Belongs to the short-chain dehydrogenases/reductases (SDR) family.</text>
</comment>
<name>A0A482XKI4_LAOST</name>
<dbReference type="InterPro" id="IPR002347">
    <property type="entry name" value="SDR_fam"/>
</dbReference>
<dbReference type="Proteomes" id="UP000291343">
    <property type="component" value="Unassembled WGS sequence"/>
</dbReference>
<protein>
    <recommendedName>
        <fullName evidence="8">L-xylulose reductase</fullName>
    </recommendedName>
</protein>
<evidence type="ECO:0000256" key="1">
    <source>
        <dbReference type="ARBA" id="ARBA00006484"/>
    </source>
</evidence>
<evidence type="ECO:0000256" key="3">
    <source>
        <dbReference type="ARBA" id="ARBA00022857"/>
    </source>
</evidence>
<evidence type="ECO:0000256" key="4">
    <source>
        <dbReference type="ARBA" id="ARBA00023002"/>
    </source>
</evidence>
<comment type="subunit">
    <text evidence="2">Homotetramer.</text>
</comment>
<dbReference type="InterPro" id="IPR020904">
    <property type="entry name" value="Sc_DH/Rdtase_CS"/>
</dbReference>
<dbReference type="AlphaFoldDB" id="A0A482XKI4"/>
<dbReference type="PRINTS" id="PR00081">
    <property type="entry name" value="GDHRDH"/>
</dbReference>
<evidence type="ECO:0000256" key="5">
    <source>
        <dbReference type="RuleBase" id="RU000363"/>
    </source>
</evidence>
<evidence type="ECO:0000313" key="6">
    <source>
        <dbReference type="EMBL" id="RZF46194.1"/>
    </source>
</evidence>
<dbReference type="GO" id="GO:0006006">
    <property type="term" value="P:glucose metabolic process"/>
    <property type="evidence" value="ECO:0007669"/>
    <property type="project" value="TreeGrafter"/>
</dbReference>
<dbReference type="PRINTS" id="PR00080">
    <property type="entry name" value="SDRFAMILY"/>
</dbReference>
<dbReference type="PANTHER" id="PTHR44252:SF3">
    <property type="entry name" value="D-ERYTHRULOSE REDUCTASE-RELATED"/>
    <property type="match status" value="1"/>
</dbReference>
<organism evidence="6 7">
    <name type="scientific">Laodelphax striatellus</name>
    <name type="common">Small brown planthopper</name>
    <name type="synonym">Delphax striatella</name>
    <dbReference type="NCBI Taxonomy" id="195883"/>
    <lineage>
        <taxon>Eukaryota</taxon>
        <taxon>Metazoa</taxon>
        <taxon>Ecdysozoa</taxon>
        <taxon>Arthropoda</taxon>
        <taxon>Hexapoda</taxon>
        <taxon>Insecta</taxon>
        <taxon>Pterygota</taxon>
        <taxon>Neoptera</taxon>
        <taxon>Paraneoptera</taxon>
        <taxon>Hemiptera</taxon>
        <taxon>Auchenorrhyncha</taxon>
        <taxon>Fulgoroidea</taxon>
        <taxon>Delphacidae</taxon>
        <taxon>Criomorphinae</taxon>
        <taxon>Laodelphax</taxon>
    </lineage>
</organism>
<keyword evidence="4" id="KW-0560">Oxidoreductase</keyword>
<evidence type="ECO:0000256" key="2">
    <source>
        <dbReference type="ARBA" id="ARBA00011881"/>
    </source>
</evidence>
<dbReference type="EMBL" id="QKKF02006950">
    <property type="protein sequence ID" value="RZF46194.1"/>
    <property type="molecule type" value="Genomic_DNA"/>
</dbReference>
<dbReference type="GO" id="GO:0005997">
    <property type="term" value="P:xylulose metabolic process"/>
    <property type="evidence" value="ECO:0007669"/>
    <property type="project" value="TreeGrafter"/>
</dbReference>
<dbReference type="PROSITE" id="PS00061">
    <property type="entry name" value="ADH_SHORT"/>
    <property type="match status" value="1"/>
</dbReference>
<dbReference type="OrthoDB" id="1393670at2759"/>
<dbReference type="PANTHER" id="PTHR44252">
    <property type="entry name" value="D-ERYTHRULOSE REDUCTASE"/>
    <property type="match status" value="1"/>
</dbReference>
<dbReference type="GO" id="GO:0004090">
    <property type="term" value="F:carbonyl reductase (NADPH) activity"/>
    <property type="evidence" value="ECO:0007669"/>
    <property type="project" value="TreeGrafter"/>
</dbReference>
<dbReference type="FunCoup" id="A0A482XKI4">
    <property type="interactions" value="213"/>
</dbReference>
<sequence length="203" mass="22080">MDINFNGKQFLVTGAGKGIGFSVAKRLSDAGAQVIALSRTEADLKKLKQEAPNVEPICIDVSDWTKTREIINQLPAVDGLVNNADFQKLIFYRIFNINVKAIVNISQVIAKQMIEKGRAGSIVNVSSQASQAALTDHAIYGSSKAAVDMLTKVMALELGPHNIRVNAVNPTVTMTDMARVGWSEPNKAQAMRDKIPLRRFAGE</sequence>
<keyword evidence="7" id="KW-1185">Reference proteome</keyword>
<dbReference type="InParanoid" id="A0A482XKI4"/>
<dbReference type="SUPFAM" id="SSF51735">
    <property type="entry name" value="NAD(P)-binding Rossmann-fold domains"/>
    <property type="match status" value="1"/>
</dbReference>
<proteinExistence type="inferred from homology"/>
<dbReference type="Gene3D" id="3.40.50.720">
    <property type="entry name" value="NAD(P)-binding Rossmann-like Domain"/>
    <property type="match status" value="1"/>
</dbReference>
<dbReference type="GO" id="GO:0050038">
    <property type="term" value="F:L-xylulose reductase (NADPH) activity"/>
    <property type="evidence" value="ECO:0007669"/>
    <property type="project" value="TreeGrafter"/>
</dbReference>
<evidence type="ECO:0008006" key="8">
    <source>
        <dbReference type="Google" id="ProtNLM"/>
    </source>
</evidence>
<gene>
    <name evidence="6" type="ORF">LSTR_LSTR011548</name>
</gene>